<dbReference type="AlphaFoldDB" id="Q3A6F7"/>
<dbReference type="Gene3D" id="3.40.50.300">
    <property type="entry name" value="P-loop containing nucleotide triphosphate hydrolases"/>
    <property type="match status" value="1"/>
</dbReference>
<evidence type="ECO:0000256" key="1">
    <source>
        <dbReference type="ARBA" id="ARBA00022741"/>
    </source>
</evidence>
<dbReference type="Proteomes" id="UP000002534">
    <property type="component" value="Chromosome"/>
</dbReference>
<evidence type="ECO:0000259" key="5">
    <source>
        <dbReference type="Pfam" id="PF00580"/>
    </source>
</evidence>
<evidence type="ECO:0000313" key="6">
    <source>
        <dbReference type="EMBL" id="ABA88050.1"/>
    </source>
</evidence>
<dbReference type="InterPro" id="IPR027417">
    <property type="entry name" value="P-loop_NTPase"/>
</dbReference>
<proteinExistence type="predicted"/>
<dbReference type="RefSeq" id="WP_011340501.1">
    <property type="nucleotide sequence ID" value="NC_007498.2"/>
</dbReference>
<feature type="domain" description="UvrD-like helicase ATP-binding" evidence="5">
    <location>
        <begin position="167"/>
        <end position="223"/>
    </location>
</feature>
<keyword evidence="7" id="KW-1185">Reference proteome</keyword>
<gene>
    <name evidence="6" type="ordered locus">Pcar_0793</name>
</gene>
<organism evidence="6 7">
    <name type="scientific">Syntrophotalea carbinolica (strain DSM 2380 / NBRC 103641 / GraBd1)</name>
    <name type="common">Pelobacter carbinolicus</name>
    <dbReference type="NCBI Taxonomy" id="338963"/>
    <lineage>
        <taxon>Bacteria</taxon>
        <taxon>Pseudomonadati</taxon>
        <taxon>Thermodesulfobacteriota</taxon>
        <taxon>Desulfuromonadia</taxon>
        <taxon>Desulfuromonadales</taxon>
        <taxon>Syntrophotaleaceae</taxon>
        <taxon>Syntrophotalea</taxon>
    </lineage>
</organism>
<dbReference type="OrthoDB" id="6046980at2"/>
<dbReference type="SUPFAM" id="SSF52540">
    <property type="entry name" value="P-loop containing nucleoside triphosphate hydrolases"/>
    <property type="match status" value="1"/>
</dbReference>
<dbReference type="GO" id="GO:0005524">
    <property type="term" value="F:ATP binding"/>
    <property type="evidence" value="ECO:0007669"/>
    <property type="project" value="UniProtKB-KW"/>
</dbReference>
<dbReference type="STRING" id="338963.Pcar_0793"/>
<evidence type="ECO:0000313" key="7">
    <source>
        <dbReference type="Proteomes" id="UP000002534"/>
    </source>
</evidence>
<keyword evidence="2" id="KW-0378">Hydrolase</keyword>
<sequence>MLQETLYIPVSGKTLYGLLEAGSSFQAVLAETHLDEILGLFALQQIPNLIKKTFNVLALERILSDTFDIACAETQKGRADILKRGLIENLAIKMIKAGASDMYRLGVKLVTSETIQKRDYLTAKQEWDFEFKKRYTGGLYLGESIVRTNRSYFLTEEQARIINLVASEIDEPLHLQGYAGTGKTFLIAKLLEVLESRGVNPNEMLILTYTYNQIQALPKELRKKYTHKTFGHLVSEILPVEFSHLKNTSPQNMPFPHKEIIALFNLTPIGQVTSKTLVLAAIGTVSNYCFSADTVIGNHHLPNWFTEFSQKTSSAEFAWLSEAVLKAANGIWEITRQPSQGIELPVRVYHQVKLVSLLGLPIPARFSFVIIDEAHDIEPSILQILDVSPQNTITLGECFQNLKGVSHQRSLSIRERRITHSYRSGTKLSEIINPVINAHPLESRGLYCGNSEIISDVQYYKKASIPDLPTTILVSNEWSLWEWIQRLANENINFKLISNIKDIHAFVSDVLSLKNFGICPTHRDLRKFWKWSELVDYFQNQGNSSFKGIYKMLERGYAAKDWAMARSKITEVDNSYAVGRAEDSRNMEFNRLMLAPDTVDVLWDEEQKSYAKASSALYVAITRTKHVLLAPIALQEWIEEKNGSQS</sequence>
<dbReference type="Pfam" id="PF00580">
    <property type="entry name" value="UvrD-helicase"/>
    <property type="match status" value="1"/>
</dbReference>
<accession>Q3A6F7</accession>
<name>Q3A6F7_SYNC1</name>
<dbReference type="GO" id="GO:0004386">
    <property type="term" value="F:helicase activity"/>
    <property type="evidence" value="ECO:0007669"/>
    <property type="project" value="UniProtKB-KW"/>
</dbReference>
<evidence type="ECO:0000256" key="3">
    <source>
        <dbReference type="ARBA" id="ARBA00022806"/>
    </source>
</evidence>
<dbReference type="KEGG" id="pca:Pcar_0793"/>
<dbReference type="HOGENOM" id="CLU_031175_0_0_7"/>
<protein>
    <recommendedName>
        <fullName evidence="5">UvrD-like helicase ATP-binding domain-containing protein</fullName>
    </recommendedName>
</protein>
<reference evidence="7" key="1">
    <citation type="submission" date="2005-10" db="EMBL/GenBank/DDBJ databases">
        <title>Complete sequence of Pelobacter carbinolicus DSM 2380.</title>
        <authorList>
            <person name="Copeland A."/>
            <person name="Lucas S."/>
            <person name="Lapidus A."/>
            <person name="Barry K."/>
            <person name="Detter J.C."/>
            <person name="Glavina T."/>
            <person name="Hammon N."/>
            <person name="Israni S."/>
            <person name="Pitluck S."/>
            <person name="Chertkov O."/>
            <person name="Schmutz J."/>
            <person name="Larimer F."/>
            <person name="Land M."/>
            <person name="Kyrpides N."/>
            <person name="Ivanova N."/>
            <person name="Richardson P."/>
        </authorList>
    </citation>
    <scope>NUCLEOTIDE SEQUENCE [LARGE SCALE GENOMIC DNA]</scope>
    <source>
        <strain evidence="7">DSM 2380 / NBRC 103641 / GraBd1</strain>
    </source>
</reference>
<dbReference type="InterPro" id="IPR014016">
    <property type="entry name" value="UvrD-like_ATP-bd"/>
</dbReference>
<dbReference type="eggNOG" id="COG0210">
    <property type="taxonomic scope" value="Bacteria"/>
</dbReference>
<keyword evidence="3" id="KW-0347">Helicase</keyword>
<dbReference type="GO" id="GO:0016787">
    <property type="term" value="F:hydrolase activity"/>
    <property type="evidence" value="ECO:0007669"/>
    <property type="project" value="UniProtKB-KW"/>
</dbReference>
<evidence type="ECO:0000256" key="4">
    <source>
        <dbReference type="ARBA" id="ARBA00022840"/>
    </source>
</evidence>
<dbReference type="EMBL" id="CP000142">
    <property type="protein sequence ID" value="ABA88050.1"/>
    <property type="molecule type" value="Genomic_DNA"/>
</dbReference>
<evidence type="ECO:0000256" key="2">
    <source>
        <dbReference type="ARBA" id="ARBA00022801"/>
    </source>
</evidence>
<keyword evidence="4" id="KW-0067">ATP-binding</keyword>
<keyword evidence="1" id="KW-0547">Nucleotide-binding</keyword>
<reference evidence="6 7" key="2">
    <citation type="journal article" date="2012" name="BMC Genomics">
        <title>The genome of Pelobacter carbinolicus reveals surprising metabolic capabilities and physiological features.</title>
        <authorList>
            <person name="Aklujkar M."/>
            <person name="Haveman S.A."/>
            <person name="Didonato R.Jr."/>
            <person name="Chertkov O."/>
            <person name="Han C.S."/>
            <person name="Land M.L."/>
            <person name="Brown P."/>
            <person name="Lovley D.R."/>
        </authorList>
    </citation>
    <scope>NUCLEOTIDE SEQUENCE [LARGE SCALE GENOMIC DNA]</scope>
    <source>
        <strain evidence="7">DSM 2380 / NBRC 103641 / GraBd1</strain>
    </source>
</reference>